<reference evidence="1 2" key="1">
    <citation type="journal article" date="2007" name="PLoS Genet.">
        <title>Patterns and implications of gene gain and loss in the evolution of Prochlorococcus.</title>
        <authorList>
            <person name="Kettler G.C."/>
            <person name="Martiny A.C."/>
            <person name="Huang K."/>
            <person name="Zucker J."/>
            <person name="Coleman M.L."/>
            <person name="Rodrigue S."/>
            <person name="Chen F."/>
            <person name="Lapidus A."/>
            <person name="Ferriera S."/>
            <person name="Johnson J."/>
            <person name="Steglich C."/>
            <person name="Church G.M."/>
            <person name="Richardson P."/>
            <person name="Chisholm S.W."/>
        </authorList>
    </citation>
    <scope>NUCLEOTIDE SEQUENCE [LARGE SCALE GENOMIC DNA]</scope>
    <source>
        <strain evidence="1 2">MIT 9303</strain>
    </source>
</reference>
<dbReference type="AlphaFoldDB" id="A2C7G7"/>
<sequence length="215" mass="24148">MLSIPSATARPAVAFLRQVVHSWASEAAFSSCGHYRWWLKRSLGQCERTLLFIGLNPSTATASEDDPTLRRLLGFCRSWGYGHLLVVNLFARISQSPALLRHCADPIGDGNDDQLLTRARQWSESPNWDLWFGWGCGGAWRRRDLAVQALLERHRQNRIRNIPDARGPLSLGLTREGQPCHPLYMPGKEVLRPFNWASGATIGHPESMDLGITVH</sequence>
<name>A2C7G7_PROM3</name>
<dbReference type="EMBL" id="CP000554">
    <property type="protein sequence ID" value="ABM77427.1"/>
    <property type="molecule type" value="Genomic_DNA"/>
</dbReference>
<dbReference type="Pfam" id="PF07799">
    <property type="entry name" value="DUF1643"/>
    <property type="match status" value="1"/>
</dbReference>
<proteinExistence type="predicted"/>
<organism evidence="1 2">
    <name type="scientific">Prochlorococcus marinus (strain MIT 9303)</name>
    <dbReference type="NCBI Taxonomy" id="59922"/>
    <lineage>
        <taxon>Bacteria</taxon>
        <taxon>Bacillati</taxon>
        <taxon>Cyanobacteriota</taxon>
        <taxon>Cyanophyceae</taxon>
        <taxon>Synechococcales</taxon>
        <taxon>Prochlorococcaceae</taxon>
        <taxon>Prochlorococcus</taxon>
    </lineage>
</organism>
<evidence type="ECO:0000313" key="2">
    <source>
        <dbReference type="Proteomes" id="UP000002274"/>
    </source>
</evidence>
<evidence type="ECO:0000313" key="1">
    <source>
        <dbReference type="EMBL" id="ABM77427.1"/>
    </source>
</evidence>
<dbReference type="HOGENOM" id="CLU_097481_0_0_3"/>
<accession>A2C7G7</accession>
<gene>
    <name evidence="1" type="ordered locus">P9303_06761</name>
</gene>
<dbReference type="RefSeq" id="WP_011825344.1">
    <property type="nucleotide sequence ID" value="NC_008820.1"/>
</dbReference>
<protein>
    <submittedName>
        <fullName evidence="1">Uncharacterized protein conserved in bacteria</fullName>
    </submittedName>
</protein>
<dbReference type="InterPro" id="IPR012441">
    <property type="entry name" value="DUF1643"/>
</dbReference>
<dbReference type="Proteomes" id="UP000002274">
    <property type="component" value="Chromosome"/>
</dbReference>
<dbReference type="KEGG" id="pmf:P9303_06761"/>
<dbReference type="STRING" id="59922.P9303_06761"/>
<dbReference type="BioCyc" id="PMAR59922:G1G80-622-MONOMER"/>